<dbReference type="SMART" id="SM00342">
    <property type="entry name" value="HTH_ARAC"/>
    <property type="match status" value="1"/>
</dbReference>
<evidence type="ECO:0000313" key="7">
    <source>
        <dbReference type="Proteomes" id="UP000076234"/>
    </source>
</evidence>
<evidence type="ECO:0000313" key="6">
    <source>
        <dbReference type="EMBL" id="AMU93061.1"/>
    </source>
</evidence>
<keyword evidence="1" id="KW-0805">Transcription regulation</keyword>
<dbReference type="AlphaFoldDB" id="A0A142VTJ7"/>
<dbReference type="KEGG" id="ster:AOA14_00355"/>
<sequence length="210" mass="22906">MLLMAVAEPLLDLRAQSDKSERRFRILYSGIYAAILAVAVLAVDGAPDGSAASQLSIPVKVVCAIAAVFGYGLALGHRKRHPLVDPKARASRKPVASDPRLEAQLITLMRENSLYAEADLRVADLARLTGEPEYKVTQCITGALGYPNFNQMVNGYRIEEAKRRLVDPALAHLPILTIALDCGFGSIGPFNRAFKADTGMTPQEFRRQSR</sequence>
<evidence type="ECO:0000256" key="1">
    <source>
        <dbReference type="ARBA" id="ARBA00023015"/>
    </source>
</evidence>
<accession>A0A142VTJ7</accession>
<dbReference type="PRINTS" id="PR00032">
    <property type="entry name" value="HTHARAC"/>
</dbReference>
<dbReference type="PANTHER" id="PTHR43280:SF29">
    <property type="entry name" value="ARAC-FAMILY TRANSCRIPTIONAL REGULATOR"/>
    <property type="match status" value="1"/>
</dbReference>
<keyword evidence="4" id="KW-0472">Membrane</keyword>
<dbReference type="PROSITE" id="PS00041">
    <property type="entry name" value="HTH_ARAC_FAMILY_1"/>
    <property type="match status" value="1"/>
</dbReference>
<keyword evidence="4" id="KW-1133">Transmembrane helix</keyword>
<dbReference type="Proteomes" id="UP000076234">
    <property type="component" value="Chromosome"/>
</dbReference>
<keyword evidence="4" id="KW-0812">Transmembrane</keyword>
<organism evidence="6 7">
    <name type="scientific">Sphingopyxis terrae subsp. terrae NBRC 15098</name>
    <dbReference type="NCBI Taxonomy" id="1219058"/>
    <lineage>
        <taxon>Bacteria</taxon>
        <taxon>Pseudomonadati</taxon>
        <taxon>Pseudomonadota</taxon>
        <taxon>Alphaproteobacteria</taxon>
        <taxon>Sphingomonadales</taxon>
        <taxon>Sphingomonadaceae</taxon>
        <taxon>Sphingopyxis</taxon>
    </lineage>
</organism>
<reference evidence="7" key="1">
    <citation type="submission" date="2015-11" db="EMBL/GenBank/DDBJ databases">
        <title>Complete genome sequence of a polyethylene glycol-degrading strain Sphingopyxis terrae strain 203-1 (NBRC 15098).</title>
        <authorList>
            <person name="Yoshiyuki O."/>
            <person name="Shouta N."/>
            <person name="Nagata Y."/>
            <person name="Numata M."/>
            <person name="Tsuchikane K."/>
            <person name="Hosoyama A."/>
            <person name="Yamazoe A."/>
            <person name="Tsuda M."/>
            <person name="Fujita N."/>
            <person name="Kawai F."/>
        </authorList>
    </citation>
    <scope>NUCLEOTIDE SEQUENCE [LARGE SCALE GENOMIC DNA]</scope>
    <source>
        <strain evidence="7">203-1</strain>
    </source>
</reference>
<dbReference type="PROSITE" id="PS01124">
    <property type="entry name" value="HTH_ARAC_FAMILY_2"/>
    <property type="match status" value="1"/>
</dbReference>
<reference evidence="6 7" key="2">
    <citation type="journal article" date="2016" name="Genome Announc.">
        <title>Complete Genome Sequence of Sphingopyxis terrae Strain 203-1 (NBRC 111660), a Polyethylene Glycol Degrader.</title>
        <authorList>
            <person name="Ohtsubo Y."/>
            <person name="Nonoyama S."/>
            <person name="Nagata Y."/>
            <person name="Numata M."/>
            <person name="Tsuchikane K."/>
            <person name="Hosoyama A."/>
            <person name="Yamazoe A."/>
            <person name="Tsuda M."/>
            <person name="Fujita N."/>
            <person name="Kawai F."/>
        </authorList>
    </citation>
    <scope>NUCLEOTIDE SEQUENCE [LARGE SCALE GENOMIC DNA]</scope>
    <source>
        <strain evidence="6 7">203-1</strain>
    </source>
</reference>
<dbReference type="InterPro" id="IPR020449">
    <property type="entry name" value="Tscrpt_reg_AraC-type_HTH"/>
</dbReference>
<dbReference type="InterPro" id="IPR018060">
    <property type="entry name" value="HTH_AraC"/>
</dbReference>
<feature type="transmembrane region" description="Helical" evidence="4">
    <location>
        <begin position="55"/>
        <end position="74"/>
    </location>
</feature>
<protein>
    <recommendedName>
        <fullName evidence="5">HTH araC/xylS-type domain-containing protein</fullName>
    </recommendedName>
</protein>
<gene>
    <name evidence="6" type="ORF">AOA14_00355</name>
</gene>
<dbReference type="InterPro" id="IPR018062">
    <property type="entry name" value="HTH_AraC-typ_CS"/>
</dbReference>
<dbReference type="EMBL" id="CP013342">
    <property type="protein sequence ID" value="AMU93061.1"/>
    <property type="molecule type" value="Genomic_DNA"/>
</dbReference>
<proteinExistence type="predicted"/>
<evidence type="ECO:0000256" key="2">
    <source>
        <dbReference type="ARBA" id="ARBA00023125"/>
    </source>
</evidence>
<dbReference type="SUPFAM" id="SSF46689">
    <property type="entry name" value="Homeodomain-like"/>
    <property type="match status" value="1"/>
</dbReference>
<dbReference type="Gene3D" id="1.10.10.60">
    <property type="entry name" value="Homeodomain-like"/>
    <property type="match status" value="1"/>
</dbReference>
<name>A0A142VTJ7_9SPHN</name>
<dbReference type="InterPro" id="IPR009057">
    <property type="entry name" value="Homeodomain-like_sf"/>
</dbReference>
<keyword evidence="2" id="KW-0238">DNA-binding</keyword>
<evidence type="ECO:0000256" key="4">
    <source>
        <dbReference type="SAM" id="Phobius"/>
    </source>
</evidence>
<dbReference type="Pfam" id="PF12833">
    <property type="entry name" value="HTH_18"/>
    <property type="match status" value="1"/>
</dbReference>
<evidence type="ECO:0000259" key="5">
    <source>
        <dbReference type="PROSITE" id="PS01124"/>
    </source>
</evidence>
<dbReference type="STRING" id="1219058.AOA14_00355"/>
<dbReference type="GO" id="GO:0003700">
    <property type="term" value="F:DNA-binding transcription factor activity"/>
    <property type="evidence" value="ECO:0007669"/>
    <property type="project" value="InterPro"/>
</dbReference>
<feature type="domain" description="HTH araC/xylS-type" evidence="5">
    <location>
        <begin position="103"/>
        <end position="208"/>
    </location>
</feature>
<feature type="transmembrane region" description="Helical" evidence="4">
    <location>
        <begin position="26"/>
        <end position="43"/>
    </location>
</feature>
<keyword evidence="3" id="KW-0804">Transcription</keyword>
<evidence type="ECO:0000256" key="3">
    <source>
        <dbReference type="ARBA" id="ARBA00023163"/>
    </source>
</evidence>
<dbReference type="PANTHER" id="PTHR43280">
    <property type="entry name" value="ARAC-FAMILY TRANSCRIPTIONAL REGULATOR"/>
    <property type="match status" value="1"/>
</dbReference>
<dbReference type="GO" id="GO:0043565">
    <property type="term" value="F:sequence-specific DNA binding"/>
    <property type="evidence" value="ECO:0007669"/>
    <property type="project" value="InterPro"/>
</dbReference>